<dbReference type="InterPro" id="IPR050900">
    <property type="entry name" value="Transposase_IS3/IS150/IS904"/>
</dbReference>
<sequence length="344" mass="40328">MVTNRKQHSAEFKFKVALQAAKEQQTIAQVAREQRVHPNQISRWKQPLLQEGKTLFSDKRRRDESGEQTRREAELYEQIGRLKMELDWLKKKSSEALDVRRQDIELAHPTLSIRRQCELVGVNRSTWYYQPVPESAANLRLMRLIDEQDLRTPFYGWPRMTAHLRGLGEVVNHKRVQRLMHKMGIQAVYPKPRTTISAPGHQVDPYLLRGLAITRPNQVWSADITYIPMHRGFLYLMAIIDWFSRYVLTWRVSNTLDDDFCREAVREAFDQSQPEIFNTDQGVQFTAQAFTSLIEGAGVQMSMDGRGRALDNVFVERPSDTCPFKYSQMMKPYWMPCFMVSRLW</sequence>
<dbReference type="InterPro" id="IPR025948">
    <property type="entry name" value="HTH-like_dom"/>
</dbReference>
<evidence type="ECO:0000313" key="2">
    <source>
        <dbReference type="EMBL" id="GAK56108.1"/>
    </source>
</evidence>
<accession>A0A081BUV3</accession>
<dbReference type="HOGENOM" id="CLU_027402_4_2_0"/>
<dbReference type="GO" id="GO:0015074">
    <property type="term" value="P:DNA integration"/>
    <property type="evidence" value="ECO:0007669"/>
    <property type="project" value="InterPro"/>
</dbReference>
<dbReference type="InterPro" id="IPR012337">
    <property type="entry name" value="RNaseH-like_sf"/>
</dbReference>
<reference evidence="2" key="1">
    <citation type="journal article" date="2015" name="PeerJ">
        <title>First genomic representation of candidate bacterial phylum KSB3 points to enhanced environmental sensing as a trigger of wastewater bulking.</title>
        <authorList>
            <person name="Sekiguchi Y."/>
            <person name="Ohashi A."/>
            <person name="Parks D.H."/>
            <person name="Yamauchi T."/>
            <person name="Tyson G.W."/>
            <person name="Hugenholtz P."/>
        </authorList>
    </citation>
    <scope>NUCLEOTIDE SEQUENCE [LARGE SCALE GENOMIC DNA]</scope>
</reference>
<dbReference type="AlphaFoldDB" id="A0A081BUV3"/>
<organism evidence="2">
    <name type="scientific">Vecturithrix granuli</name>
    <dbReference type="NCBI Taxonomy" id="1499967"/>
    <lineage>
        <taxon>Bacteria</taxon>
        <taxon>Candidatus Moduliflexota</taxon>
        <taxon>Candidatus Vecturitrichia</taxon>
        <taxon>Candidatus Vecturitrichales</taxon>
        <taxon>Candidatus Vecturitrichaceae</taxon>
        <taxon>Candidatus Vecturithrix</taxon>
    </lineage>
</organism>
<dbReference type="PANTHER" id="PTHR46889:SF4">
    <property type="entry name" value="TRANSPOSASE INSO FOR INSERTION SEQUENCE ELEMENT IS911B-RELATED"/>
    <property type="match status" value="1"/>
</dbReference>
<dbReference type="InterPro" id="IPR036397">
    <property type="entry name" value="RNaseH_sf"/>
</dbReference>
<evidence type="ECO:0000259" key="1">
    <source>
        <dbReference type="PROSITE" id="PS50994"/>
    </source>
</evidence>
<evidence type="ECO:0000313" key="3">
    <source>
        <dbReference type="Proteomes" id="UP000030661"/>
    </source>
</evidence>
<dbReference type="SUPFAM" id="SSF53098">
    <property type="entry name" value="Ribonuclease H-like"/>
    <property type="match status" value="1"/>
</dbReference>
<dbReference type="NCBIfam" id="NF033516">
    <property type="entry name" value="transpos_IS3"/>
    <property type="match status" value="1"/>
</dbReference>
<dbReference type="InterPro" id="IPR002514">
    <property type="entry name" value="Transposase_8"/>
</dbReference>
<dbReference type="InterPro" id="IPR048020">
    <property type="entry name" value="Transpos_IS3"/>
</dbReference>
<dbReference type="eggNOG" id="COG2801">
    <property type="taxonomic scope" value="Bacteria"/>
</dbReference>
<dbReference type="Pfam" id="PF01527">
    <property type="entry name" value="HTH_Tnp_1"/>
    <property type="match status" value="1"/>
</dbReference>
<dbReference type="SUPFAM" id="SSF46689">
    <property type="entry name" value="Homeodomain-like"/>
    <property type="match status" value="1"/>
</dbReference>
<dbReference type="Proteomes" id="UP000030661">
    <property type="component" value="Unassembled WGS sequence"/>
</dbReference>
<feature type="domain" description="Integrase catalytic" evidence="1">
    <location>
        <begin position="212"/>
        <end position="317"/>
    </location>
</feature>
<dbReference type="PROSITE" id="PS50994">
    <property type="entry name" value="INTEGRASE"/>
    <property type="match status" value="1"/>
</dbReference>
<keyword evidence="3" id="KW-1185">Reference proteome</keyword>
<dbReference type="Gene3D" id="3.30.420.10">
    <property type="entry name" value="Ribonuclease H-like superfamily/Ribonuclease H"/>
    <property type="match status" value="1"/>
</dbReference>
<dbReference type="EMBL" id="DF820464">
    <property type="protein sequence ID" value="GAK56108.1"/>
    <property type="molecule type" value="Genomic_DNA"/>
</dbReference>
<proteinExistence type="predicted"/>
<protein>
    <submittedName>
        <fullName evidence="2">Putative transposase</fullName>
    </submittedName>
</protein>
<dbReference type="eggNOG" id="COG2963">
    <property type="taxonomic scope" value="Bacteria"/>
</dbReference>
<dbReference type="GO" id="GO:0003677">
    <property type="term" value="F:DNA binding"/>
    <property type="evidence" value="ECO:0007669"/>
    <property type="project" value="InterPro"/>
</dbReference>
<name>A0A081BUV3_VECG1</name>
<dbReference type="GO" id="GO:0004803">
    <property type="term" value="F:transposase activity"/>
    <property type="evidence" value="ECO:0007669"/>
    <property type="project" value="InterPro"/>
</dbReference>
<gene>
    <name evidence="2" type="ORF">U27_03070</name>
</gene>
<dbReference type="Pfam" id="PF13276">
    <property type="entry name" value="HTH_21"/>
    <property type="match status" value="1"/>
</dbReference>
<dbReference type="Pfam" id="PF00665">
    <property type="entry name" value="rve"/>
    <property type="match status" value="1"/>
</dbReference>
<dbReference type="STRING" id="1499967.U27_03070"/>
<dbReference type="InterPro" id="IPR001584">
    <property type="entry name" value="Integrase_cat-core"/>
</dbReference>
<dbReference type="GO" id="GO:0006313">
    <property type="term" value="P:DNA transposition"/>
    <property type="evidence" value="ECO:0007669"/>
    <property type="project" value="InterPro"/>
</dbReference>
<dbReference type="InterPro" id="IPR009057">
    <property type="entry name" value="Homeodomain-like_sf"/>
</dbReference>
<dbReference type="PANTHER" id="PTHR46889">
    <property type="entry name" value="TRANSPOSASE INSF FOR INSERTION SEQUENCE IS3B-RELATED"/>
    <property type="match status" value="1"/>
</dbReference>